<dbReference type="EMBL" id="CP101508">
    <property type="protein sequence ID" value="UTV27213.1"/>
    <property type="molecule type" value="Genomic_DNA"/>
</dbReference>
<organism evidence="1 2">
    <name type="scientific">Photobacterium atrarenae</name>
    <dbReference type="NCBI Taxonomy" id="865757"/>
    <lineage>
        <taxon>Bacteria</taxon>
        <taxon>Pseudomonadati</taxon>
        <taxon>Pseudomonadota</taxon>
        <taxon>Gammaproteobacteria</taxon>
        <taxon>Vibrionales</taxon>
        <taxon>Vibrionaceae</taxon>
        <taxon>Photobacterium</taxon>
    </lineage>
</organism>
<dbReference type="RefSeq" id="WP_255388427.1">
    <property type="nucleotide sequence ID" value="NZ_CP101508.1"/>
</dbReference>
<reference evidence="1" key="1">
    <citation type="submission" date="2022-07" db="EMBL/GenBank/DDBJ databases">
        <title>Genome sequencing of Photobacterium atrarenae GJH2-4.</title>
        <authorList>
            <person name="Park S.-J."/>
        </authorList>
    </citation>
    <scope>NUCLEOTIDE SEQUENCE</scope>
    <source>
        <strain evidence="1">GJH2-4</strain>
    </source>
</reference>
<name>A0ABY5GE56_9GAMM</name>
<gene>
    <name evidence="1" type="ORF">NNL38_12855</name>
</gene>
<keyword evidence="2" id="KW-1185">Reference proteome</keyword>
<dbReference type="Proteomes" id="UP001057998">
    <property type="component" value="Chromosome 1"/>
</dbReference>
<sequence>MISDQSLQEIRLEDCEWFISEYKALEENEYRVDALRRLADDTYMNPHRRYCNADLHNLADKLELCNADEIKCRSYACKRCNRLYQISKVNSIVEIIQSEKNQGIHMNYCFITIVQYSCSVQAYDFVNYDIQSDKDRFRNLLKRSGVKGPVLGTIELDFHRSPQVWLPHYHLIAQLSEENKIPINNLRDKVTKLHPNHIAPGVLAKPFMVKRIKSLSGLLSYIYKFSCQEVRYYKGRKGDRRTCKFRLNNLLFCESLCWLDQQNRRSLLFEYNVRPWIKQSEL</sequence>
<accession>A0ABY5GE56</accession>
<proteinExistence type="predicted"/>
<evidence type="ECO:0000313" key="2">
    <source>
        <dbReference type="Proteomes" id="UP001057998"/>
    </source>
</evidence>
<evidence type="ECO:0008006" key="3">
    <source>
        <dbReference type="Google" id="ProtNLM"/>
    </source>
</evidence>
<evidence type="ECO:0000313" key="1">
    <source>
        <dbReference type="EMBL" id="UTV27213.1"/>
    </source>
</evidence>
<protein>
    <recommendedName>
        <fullName evidence="3">Replication protein</fullName>
    </recommendedName>
</protein>